<proteinExistence type="predicted"/>
<evidence type="ECO:0000313" key="4">
    <source>
        <dbReference type="Proteomes" id="UP000586827"/>
    </source>
</evidence>
<feature type="region of interest" description="Disordered" evidence="1">
    <location>
        <begin position="295"/>
        <end position="326"/>
    </location>
</feature>
<evidence type="ECO:0000256" key="1">
    <source>
        <dbReference type="SAM" id="MobiDB-lite"/>
    </source>
</evidence>
<evidence type="ECO:0000256" key="2">
    <source>
        <dbReference type="SAM" id="Phobius"/>
    </source>
</evidence>
<evidence type="ECO:0000313" key="3">
    <source>
        <dbReference type="EMBL" id="NNH72991.1"/>
    </source>
</evidence>
<dbReference type="InterPro" id="IPR049978">
    <property type="entry name" value="SCO6880-like"/>
</dbReference>
<dbReference type="NCBIfam" id="NF042935">
    <property type="entry name" value="SCO6880_fam"/>
    <property type="match status" value="1"/>
</dbReference>
<comment type="caution">
    <text evidence="3">The sequence shown here is derived from an EMBL/GenBank/DDBJ whole genome shotgun (WGS) entry which is preliminary data.</text>
</comment>
<feature type="transmembrane region" description="Helical" evidence="2">
    <location>
        <begin position="24"/>
        <end position="44"/>
    </location>
</feature>
<sequence length="498" mass="54068">MAIHVETDIERTYNAGTVPRAEGLLGLSWPAMVTAGTVVITAMITHLIAGFPASAIVLAAGAAVTGPLMIRIGGRSGYERTILLTRWVHARRRRETLYHGGAFSTLPGRSRQLPGLLVSTRLYSGRDIAGWPFGMIHAPKLHEYTIVLACWPQGAEAVDQPVVDRWVASWGGFLADIGGQPDIAAIVPVLDTVPETGNRLLKEVETLTDPDAPEVAREVMWALGTGLPAQHVRLEARLAITLRATTPERRKDPAEQALEIARRLPGITAALEDAGVRSRPMTADEIITFVRRSFDPSSQPDLETAVTEPDGHGLTWDQAGPSEHDERRDHYRHMGAVSVTWEMDAASQGVVTERVLTRLLEPNPELPRKRVAVVYRPHSAAEATTIVDNDYKDALVGSQNQRGGLTSAASVIRVQATEQARTEQARGHGVTRYGLLITVTSPAGTDLPRIEALTKDLSTQCRLHIERSYRYQAAAFAASLGVGVILPEHASVPKFLEG</sequence>
<gene>
    <name evidence="3" type="ORF">HLB23_24545</name>
</gene>
<dbReference type="RefSeq" id="WP_067523491.1">
    <property type="nucleotide sequence ID" value="NZ_JABELX010000009.1"/>
</dbReference>
<keyword evidence="4" id="KW-1185">Reference proteome</keyword>
<name>A0A849CH98_9NOCA</name>
<accession>A0A849CH98</accession>
<reference evidence="3 4" key="1">
    <citation type="submission" date="2020-05" db="EMBL/GenBank/DDBJ databases">
        <title>MicrobeNet Type strains.</title>
        <authorList>
            <person name="Nicholson A.C."/>
        </authorList>
    </citation>
    <scope>NUCLEOTIDE SEQUENCE [LARGE SCALE GENOMIC DNA]</scope>
    <source>
        <strain evidence="3 4">JCM 3224</strain>
    </source>
</reference>
<feature type="transmembrane region" description="Helical" evidence="2">
    <location>
        <begin position="50"/>
        <end position="70"/>
    </location>
</feature>
<protein>
    <submittedName>
        <fullName evidence="3">TraC family protein</fullName>
    </submittedName>
</protein>
<dbReference type="Proteomes" id="UP000586827">
    <property type="component" value="Unassembled WGS sequence"/>
</dbReference>
<dbReference type="EMBL" id="JABELX010000009">
    <property type="protein sequence ID" value="NNH72991.1"/>
    <property type="molecule type" value="Genomic_DNA"/>
</dbReference>
<keyword evidence="2" id="KW-1133">Transmembrane helix</keyword>
<keyword evidence="2" id="KW-0472">Membrane</keyword>
<dbReference type="AlphaFoldDB" id="A0A849CH98"/>
<keyword evidence="2" id="KW-0812">Transmembrane</keyword>
<organism evidence="3 4">
    <name type="scientific">Nocardia uniformis</name>
    <dbReference type="NCBI Taxonomy" id="53432"/>
    <lineage>
        <taxon>Bacteria</taxon>
        <taxon>Bacillati</taxon>
        <taxon>Actinomycetota</taxon>
        <taxon>Actinomycetes</taxon>
        <taxon>Mycobacteriales</taxon>
        <taxon>Nocardiaceae</taxon>
        <taxon>Nocardia</taxon>
    </lineage>
</organism>